<dbReference type="PROSITE" id="PS50404">
    <property type="entry name" value="GST_NTER"/>
    <property type="match status" value="1"/>
</dbReference>
<dbReference type="InterPro" id="IPR004045">
    <property type="entry name" value="Glutathione_S-Trfase_N"/>
</dbReference>
<dbReference type="InterPro" id="IPR003737">
    <property type="entry name" value="GlcNAc_PI_deacetylase-related"/>
</dbReference>
<reference evidence="6 7" key="1">
    <citation type="submission" date="2014-06" db="EMBL/GenBank/DDBJ databases">
        <title>The Genome of the Aflatoxigenic Filamentous Fungus Aspergillus nomius.</title>
        <authorList>
            <person name="Moore M.G."/>
            <person name="Shannon B.M."/>
            <person name="Brian M.M."/>
        </authorList>
    </citation>
    <scope>NUCLEOTIDE SEQUENCE [LARGE SCALE GENOMIC DNA]</scope>
    <source>
        <strain evidence="6 7">NRRL 13137</strain>
    </source>
</reference>
<feature type="domain" description="GST C-terminal" evidence="5">
    <location>
        <begin position="569"/>
        <end position="706"/>
    </location>
</feature>
<dbReference type="PANTHER" id="PTHR43968">
    <property type="match status" value="1"/>
</dbReference>
<dbReference type="Gene3D" id="1.20.1050.10">
    <property type="match status" value="1"/>
</dbReference>
<dbReference type="Gene3D" id="3.40.50.10320">
    <property type="entry name" value="LmbE-like"/>
    <property type="match status" value="1"/>
</dbReference>
<evidence type="ECO:0000313" key="6">
    <source>
        <dbReference type="EMBL" id="KNG86931.1"/>
    </source>
</evidence>
<dbReference type="InterPro" id="IPR050983">
    <property type="entry name" value="GST_Omega/HSP26"/>
</dbReference>
<evidence type="ECO:0000256" key="1">
    <source>
        <dbReference type="ARBA" id="ARBA00006066"/>
    </source>
</evidence>
<evidence type="ECO:0000256" key="2">
    <source>
        <dbReference type="ARBA" id="ARBA00012176"/>
    </source>
</evidence>
<dbReference type="SUPFAM" id="SSF102588">
    <property type="entry name" value="LmbE-like"/>
    <property type="match status" value="1"/>
</dbReference>
<feature type="signal peptide" evidence="3">
    <location>
        <begin position="1"/>
        <end position="21"/>
    </location>
</feature>
<dbReference type="SUPFAM" id="SSF47616">
    <property type="entry name" value="GST C-terminal domain-like"/>
    <property type="match status" value="1"/>
</dbReference>
<dbReference type="EMBL" id="JNOM01000098">
    <property type="protein sequence ID" value="KNG86931.1"/>
    <property type="molecule type" value="Genomic_DNA"/>
</dbReference>
<evidence type="ECO:0000259" key="4">
    <source>
        <dbReference type="PROSITE" id="PS50404"/>
    </source>
</evidence>
<dbReference type="Pfam" id="PF24135">
    <property type="entry name" value="DUF7402"/>
    <property type="match status" value="1"/>
</dbReference>
<dbReference type="InterPro" id="IPR055826">
    <property type="entry name" value="DUF7402"/>
</dbReference>
<dbReference type="GeneID" id="26807166"/>
<gene>
    <name evidence="6" type="ORF">ANOM_005362</name>
</gene>
<evidence type="ECO:0000313" key="7">
    <source>
        <dbReference type="Proteomes" id="UP000037505"/>
    </source>
</evidence>
<dbReference type="PROSITE" id="PS50405">
    <property type="entry name" value="GST_CTER"/>
    <property type="match status" value="1"/>
</dbReference>
<dbReference type="Gene3D" id="3.40.30.10">
    <property type="entry name" value="Glutaredoxin"/>
    <property type="match status" value="1"/>
</dbReference>
<dbReference type="AlphaFoldDB" id="A0A0L1J565"/>
<dbReference type="EC" id="3.5.1.89" evidence="2"/>
<dbReference type="InterPro" id="IPR040079">
    <property type="entry name" value="Glutathione_S-Trfase"/>
</dbReference>
<dbReference type="GO" id="GO:0000225">
    <property type="term" value="F:N-acetylglucosaminylphosphatidylinositol deacetylase activity"/>
    <property type="evidence" value="ECO:0007669"/>
    <property type="project" value="UniProtKB-EC"/>
</dbReference>
<dbReference type="PANTHER" id="PTHR43968:SF8">
    <property type="entry name" value="S-TRANSFERASE, PUTATIVE (AFU_ORTHOLOGUE AFUA_2G00590)-RELATED"/>
    <property type="match status" value="1"/>
</dbReference>
<dbReference type="Pfam" id="PF02585">
    <property type="entry name" value="PIG-L"/>
    <property type="match status" value="1"/>
</dbReference>
<evidence type="ECO:0000259" key="5">
    <source>
        <dbReference type="PROSITE" id="PS50405"/>
    </source>
</evidence>
<dbReference type="InterPro" id="IPR024078">
    <property type="entry name" value="LmbE-like_dom_sf"/>
</dbReference>
<dbReference type="CDD" id="cd00299">
    <property type="entry name" value="GST_C_family"/>
    <property type="match status" value="1"/>
</dbReference>
<organism evidence="6 7">
    <name type="scientific">Aspergillus nomiae NRRL (strain ATCC 15546 / NRRL 13137 / CBS 260.88 / M93)</name>
    <dbReference type="NCBI Taxonomy" id="1509407"/>
    <lineage>
        <taxon>Eukaryota</taxon>
        <taxon>Fungi</taxon>
        <taxon>Dikarya</taxon>
        <taxon>Ascomycota</taxon>
        <taxon>Pezizomycotina</taxon>
        <taxon>Eurotiomycetes</taxon>
        <taxon>Eurotiomycetidae</taxon>
        <taxon>Eurotiales</taxon>
        <taxon>Aspergillaceae</taxon>
        <taxon>Aspergillus</taxon>
        <taxon>Aspergillus subgen. Circumdati</taxon>
    </lineage>
</organism>
<name>A0A0L1J565_ASPN3</name>
<dbReference type="InterPro" id="IPR036249">
    <property type="entry name" value="Thioredoxin-like_sf"/>
</dbReference>
<proteinExistence type="inferred from homology"/>
<dbReference type="Proteomes" id="UP000037505">
    <property type="component" value="Unassembled WGS sequence"/>
</dbReference>
<dbReference type="InterPro" id="IPR036282">
    <property type="entry name" value="Glutathione-S-Trfase_C_sf"/>
</dbReference>
<dbReference type="OrthoDB" id="203440at2759"/>
<dbReference type="GO" id="GO:0005737">
    <property type="term" value="C:cytoplasm"/>
    <property type="evidence" value="ECO:0007669"/>
    <property type="project" value="TreeGrafter"/>
</dbReference>
<comment type="caution">
    <text evidence="6">The sequence shown here is derived from an EMBL/GenBank/DDBJ whole genome shotgun (WGS) entry which is preliminary data.</text>
</comment>
<accession>A0A0L1J565</accession>
<dbReference type="STRING" id="1509407.A0A0L1J565"/>
<feature type="chain" id="PRO_5005553408" description="N-acetylglucosaminylphosphatidylinositol deacetylase" evidence="3">
    <location>
        <begin position="22"/>
        <end position="712"/>
    </location>
</feature>
<dbReference type="Pfam" id="PF13409">
    <property type="entry name" value="GST_N_2"/>
    <property type="match status" value="1"/>
</dbReference>
<keyword evidence="7" id="KW-1185">Reference proteome</keyword>
<dbReference type="SUPFAM" id="SSF52833">
    <property type="entry name" value="Thioredoxin-like"/>
    <property type="match status" value="1"/>
</dbReference>
<feature type="domain" description="GST N-terminal" evidence="4">
    <location>
        <begin position="481"/>
        <end position="560"/>
    </location>
</feature>
<dbReference type="SFLD" id="SFLDS00019">
    <property type="entry name" value="Glutathione_Transferase_(cytos"/>
    <property type="match status" value="1"/>
</dbReference>
<comment type="similarity">
    <text evidence="1">Belongs to the PIGL family.</text>
</comment>
<dbReference type="InterPro" id="IPR010987">
    <property type="entry name" value="Glutathione-S-Trfase_C-like"/>
</dbReference>
<keyword evidence="3" id="KW-0732">Signal</keyword>
<dbReference type="CDD" id="cd00570">
    <property type="entry name" value="GST_N_family"/>
    <property type="match status" value="1"/>
</dbReference>
<sequence length="712" mass="78675">MRASFLIAAIGFLDQLPCSAAQTLNIVAHQDDDLLFLSPDILHEVQAGRRVRTVFLTAGDAGEVSTGYWEQRQAGSQAAYAQMADVSDIWTQSDAGIDGKNIPAFTLAGNPDISLVFLQLPDGNGVGDGFPSTGSTSLQKLWQSEISSIQTVNGSTSYTNDELIDTLASLMSDFSPDRINTQDYTHEYGGGDHSDHYTTAYYVQQAAERYSTTHTLTGYTGYPIQSMAQNVFGDDLQVKQSAFFTYAAHDSKVCHDVASCGDGNEAQWLQRHGRKWKDQEYASRNDSVATHLQNVARNATAIASSHDADHGQTAGKALAGSTLKLTWAKPQSISEVYLYDRPNVNEQVTGGILQFDDDSTIPVGALDNYGKPNRIPFGERTTRSLFFMTDLHPQGEQRICRQNSPSGPGTKTTTKSDVRVSHVVVHRSCIGYAVQEDDIKERLVDGPVRRDDVDSREDHWPALIELFLTRVMFSVVHNEHSKDYAVHQHQCPWAHRAHIALKELGLDYEEVIIDLTKPRESWYLDINPRGLVPSITYGEHIITESAVVAQFLADAHPSHLLPPSNSENGAIQRARIAFFVDTFFSKVQPHFQTSLRASTSEERDAAAEALVAAIQSELEHQLPEGSDGKGPFFGGSEKLTLAEVLTGSFLLRILSFHRHGLLSEKVPSLLEDTPRFKRWAEATVRQESVNYIWDEKVSADAIKAKLAALARK</sequence>
<dbReference type="SFLD" id="SFLDG00358">
    <property type="entry name" value="Main_(cytGST)"/>
    <property type="match status" value="1"/>
</dbReference>
<dbReference type="RefSeq" id="XP_015407854.1">
    <property type="nucleotide sequence ID" value="XM_015550619.1"/>
</dbReference>
<protein>
    <recommendedName>
        <fullName evidence="2">N-acetylglucosaminylphosphatidylinositol deacetylase</fullName>
        <ecNumber evidence="2">3.5.1.89</ecNumber>
    </recommendedName>
</protein>
<evidence type="ECO:0000256" key="3">
    <source>
        <dbReference type="SAM" id="SignalP"/>
    </source>
</evidence>